<dbReference type="PANTHER" id="PTHR10656">
    <property type="entry name" value="CELL FATE DETERMINING PROTEIN MAB21-RELATED"/>
    <property type="match status" value="1"/>
</dbReference>
<evidence type="ECO:0000313" key="11">
    <source>
        <dbReference type="EMBL" id="RMX42753.1"/>
    </source>
</evidence>
<protein>
    <recommendedName>
        <fullName evidence="13">Mab-21-like nucleotidyltransferase domain-containing protein</fullName>
    </recommendedName>
</protein>
<dbReference type="InterPro" id="IPR046906">
    <property type="entry name" value="Mab-21_HhH/H2TH-like"/>
</dbReference>
<evidence type="ECO:0000256" key="3">
    <source>
        <dbReference type="ARBA" id="ARBA00022679"/>
    </source>
</evidence>
<keyword evidence="4" id="KW-0548">Nucleotidyltransferase</keyword>
<evidence type="ECO:0000256" key="8">
    <source>
        <dbReference type="ARBA" id="ARBA00022842"/>
    </source>
</evidence>
<gene>
    <name evidence="11" type="ORF">pdam_00014147</name>
</gene>
<dbReference type="InterPro" id="IPR046903">
    <property type="entry name" value="Mab-21-like_nuc_Trfase"/>
</dbReference>
<evidence type="ECO:0000259" key="9">
    <source>
        <dbReference type="Pfam" id="PF03281"/>
    </source>
</evidence>
<dbReference type="Pfam" id="PF20266">
    <property type="entry name" value="Mab-21_C"/>
    <property type="match status" value="2"/>
</dbReference>
<dbReference type="Gene3D" id="1.10.1410.40">
    <property type="match status" value="1"/>
</dbReference>
<keyword evidence="5" id="KW-0479">Metal-binding</keyword>
<dbReference type="PANTHER" id="PTHR10656:SF42">
    <property type="entry name" value="CYCLIC GMP-AMP SYNTHASE-LIKE PROTEIN-RELATED"/>
    <property type="match status" value="1"/>
</dbReference>
<feature type="non-terminal residue" evidence="11">
    <location>
        <position position="1"/>
    </location>
</feature>
<keyword evidence="6" id="KW-0547">Nucleotide-binding</keyword>
<proteinExistence type="inferred from homology"/>
<organism evidence="11 12">
    <name type="scientific">Pocillopora damicornis</name>
    <name type="common">Cauliflower coral</name>
    <name type="synonym">Millepora damicornis</name>
    <dbReference type="NCBI Taxonomy" id="46731"/>
    <lineage>
        <taxon>Eukaryota</taxon>
        <taxon>Metazoa</taxon>
        <taxon>Cnidaria</taxon>
        <taxon>Anthozoa</taxon>
        <taxon>Hexacorallia</taxon>
        <taxon>Scleractinia</taxon>
        <taxon>Astrocoeniina</taxon>
        <taxon>Pocilloporidae</taxon>
        <taxon>Pocillopora</taxon>
    </lineage>
</organism>
<dbReference type="AlphaFoldDB" id="A0A3M6TMV1"/>
<evidence type="ECO:0000313" key="12">
    <source>
        <dbReference type="Proteomes" id="UP000275408"/>
    </source>
</evidence>
<dbReference type="SMART" id="SM01265">
    <property type="entry name" value="Mab-21"/>
    <property type="match status" value="2"/>
</dbReference>
<keyword evidence="12" id="KW-1185">Reference proteome</keyword>
<evidence type="ECO:0000259" key="10">
    <source>
        <dbReference type="Pfam" id="PF20266"/>
    </source>
</evidence>
<feature type="domain" description="Mab-21-like HhH/H2TH-like" evidence="10">
    <location>
        <begin position="230"/>
        <end position="323"/>
    </location>
</feature>
<sequence length="667" mass="77929">IIDASSLTKKLRSFSEDYVKISEETSTRARTLVKDYIEGQIISYCRDNSMIEILKLEYTGSFYEGLKTEAADEADIMVILKTPQGTRIEVIQSKFPGYVRLRARNAQMFEKYLSTEGYINAKKLRNSWFHSLVHQAKNKVKPKSPYSEVRLDVRSHGPAVQVDIFRKGISDEKLLSVDLVPSFEVEGSWYVPKPFKGKRFVSNDEFLWRQSFSLQEKQVLESMDREDRGCRHELLRIVKTVVKRPVTSLPLDSYHLKTAFMHYIERKGLDWSKDALGRNFFGFLTELQIYMASRNLPHRWLDNVNVLDDFKGGVVQQMANRLRRILNSEIMAEAEAREEDALTLTKKLRDFSVKYVKISEEDMTLVRKLVKEYIEDKIIMYCRENSKIQILKLEYTGSFYERLKTEAADEVDIMIVFRTQTAEITVIESDVPGYVLLMAKESSVVRKYAWDNGFISPKRIRDLWFGLVQRAVNYIHAKPPYSEVPVVLRNHGPAVLLDIKKILSVDLVPCFQVEGKYYVPKPLKGKRFVSEPKLLFWRQSFSVEEKQVLQLMDRGDHGCRHELLRIVKTVMKRPETSLPMDSFYLKNAFMHYIYGGGKDWASGDALGKHFLNFLETLRIHMERRSLPHYFLPDANLLDDFKEEVVKQMENRLRRILESEKRLNKILE</sequence>
<accession>A0A3M6TMV1</accession>
<dbReference type="Proteomes" id="UP000275408">
    <property type="component" value="Unassembled WGS sequence"/>
</dbReference>
<comment type="cofactor">
    <cofactor evidence="1">
        <name>Mg(2+)</name>
        <dbReference type="ChEBI" id="CHEBI:18420"/>
    </cofactor>
</comment>
<evidence type="ECO:0000256" key="2">
    <source>
        <dbReference type="ARBA" id="ARBA00008307"/>
    </source>
</evidence>
<feature type="domain" description="Mab-21-like nucleotidyltransferase" evidence="9">
    <location>
        <begin position="62"/>
        <end position="221"/>
    </location>
</feature>
<comment type="caution">
    <text evidence="11">The sequence shown here is derived from an EMBL/GenBank/DDBJ whole genome shotgun (WGS) entry which is preliminary data.</text>
</comment>
<name>A0A3M6TMV1_POCDA</name>
<evidence type="ECO:0008006" key="13">
    <source>
        <dbReference type="Google" id="ProtNLM"/>
    </source>
</evidence>
<evidence type="ECO:0000256" key="5">
    <source>
        <dbReference type="ARBA" id="ARBA00022723"/>
    </source>
</evidence>
<dbReference type="GO" id="GO:0046872">
    <property type="term" value="F:metal ion binding"/>
    <property type="evidence" value="ECO:0007669"/>
    <property type="project" value="UniProtKB-KW"/>
</dbReference>
<evidence type="ECO:0000256" key="1">
    <source>
        <dbReference type="ARBA" id="ARBA00001946"/>
    </source>
</evidence>
<dbReference type="InterPro" id="IPR024810">
    <property type="entry name" value="MAB21L/cGLR"/>
</dbReference>
<dbReference type="Pfam" id="PF03281">
    <property type="entry name" value="Mab-21"/>
    <property type="match status" value="2"/>
</dbReference>
<dbReference type="GO" id="GO:0005524">
    <property type="term" value="F:ATP binding"/>
    <property type="evidence" value="ECO:0007669"/>
    <property type="project" value="UniProtKB-KW"/>
</dbReference>
<keyword evidence="8" id="KW-0460">Magnesium</keyword>
<feature type="domain" description="Mab-21-like HhH/H2TH-like" evidence="10">
    <location>
        <begin position="559"/>
        <end position="653"/>
    </location>
</feature>
<evidence type="ECO:0000256" key="4">
    <source>
        <dbReference type="ARBA" id="ARBA00022695"/>
    </source>
</evidence>
<reference evidence="11 12" key="1">
    <citation type="journal article" date="2018" name="Sci. Rep.">
        <title>Comparative analysis of the Pocillopora damicornis genome highlights role of immune system in coral evolution.</title>
        <authorList>
            <person name="Cunning R."/>
            <person name="Bay R.A."/>
            <person name="Gillette P."/>
            <person name="Baker A.C."/>
            <person name="Traylor-Knowles N."/>
        </authorList>
    </citation>
    <scope>NUCLEOTIDE SEQUENCE [LARGE SCALE GENOMIC DNA]</scope>
    <source>
        <strain evidence="11">RSMAS</strain>
        <tissue evidence="11">Whole animal</tissue>
    </source>
</reference>
<dbReference type="GO" id="GO:0016779">
    <property type="term" value="F:nucleotidyltransferase activity"/>
    <property type="evidence" value="ECO:0007669"/>
    <property type="project" value="UniProtKB-KW"/>
</dbReference>
<evidence type="ECO:0000256" key="6">
    <source>
        <dbReference type="ARBA" id="ARBA00022741"/>
    </source>
</evidence>
<keyword evidence="3" id="KW-0808">Transferase</keyword>
<dbReference type="OrthoDB" id="6054650at2759"/>
<comment type="similarity">
    <text evidence="2">Belongs to the mab-21 family.</text>
</comment>
<feature type="domain" description="Mab-21-like nucleotidyltransferase" evidence="9">
    <location>
        <begin position="399"/>
        <end position="550"/>
    </location>
</feature>
<evidence type="ECO:0000256" key="7">
    <source>
        <dbReference type="ARBA" id="ARBA00022840"/>
    </source>
</evidence>
<dbReference type="EMBL" id="RCHS01003297">
    <property type="protein sequence ID" value="RMX42753.1"/>
    <property type="molecule type" value="Genomic_DNA"/>
</dbReference>
<keyword evidence="7" id="KW-0067">ATP-binding</keyword>
<dbReference type="Gene3D" id="3.30.460.90">
    <property type="match status" value="2"/>
</dbReference>